<evidence type="ECO:0000256" key="1">
    <source>
        <dbReference type="SAM" id="Coils"/>
    </source>
</evidence>
<accession>A0ABQ9JA75</accession>
<protein>
    <submittedName>
        <fullName evidence="3">Uncharacterized protein</fullName>
    </submittedName>
</protein>
<proteinExistence type="predicted"/>
<name>A0ABQ9JA75_9CUCU</name>
<feature type="region of interest" description="Disordered" evidence="2">
    <location>
        <begin position="1"/>
        <end position="39"/>
    </location>
</feature>
<evidence type="ECO:0000256" key="2">
    <source>
        <dbReference type="SAM" id="MobiDB-lite"/>
    </source>
</evidence>
<organism evidence="3 4">
    <name type="scientific">Molorchus minor</name>
    <dbReference type="NCBI Taxonomy" id="1323400"/>
    <lineage>
        <taxon>Eukaryota</taxon>
        <taxon>Metazoa</taxon>
        <taxon>Ecdysozoa</taxon>
        <taxon>Arthropoda</taxon>
        <taxon>Hexapoda</taxon>
        <taxon>Insecta</taxon>
        <taxon>Pterygota</taxon>
        <taxon>Neoptera</taxon>
        <taxon>Endopterygota</taxon>
        <taxon>Coleoptera</taxon>
        <taxon>Polyphaga</taxon>
        <taxon>Cucujiformia</taxon>
        <taxon>Chrysomeloidea</taxon>
        <taxon>Cerambycidae</taxon>
        <taxon>Lamiinae</taxon>
        <taxon>Monochamini</taxon>
        <taxon>Molorchus</taxon>
    </lineage>
</organism>
<feature type="coiled-coil region" evidence="1">
    <location>
        <begin position="65"/>
        <end position="120"/>
    </location>
</feature>
<reference evidence="3" key="1">
    <citation type="journal article" date="2023" name="Insect Mol. Biol.">
        <title>Genome sequencing provides insights into the evolution of gene families encoding plant cell wall-degrading enzymes in longhorned beetles.</title>
        <authorList>
            <person name="Shin N.R."/>
            <person name="Okamura Y."/>
            <person name="Kirsch R."/>
            <person name="Pauchet Y."/>
        </authorList>
    </citation>
    <scope>NUCLEOTIDE SEQUENCE</scope>
    <source>
        <strain evidence="3">MMC_N1</strain>
    </source>
</reference>
<evidence type="ECO:0000313" key="4">
    <source>
        <dbReference type="Proteomes" id="UP001162164"/>
    </source>
</evidence>
<keyword evidence="1" id="KW-0175">Coiled coil</keyword>
<feature type="compositionally biased region" description="Basic and acidic residues" evidence="2">
    <location>
        <begin position="12"/>
        <end position="21"/>
    </location>
</feature>
<evidence type="ECO:0000313" key="3">
    <source>
        <dbReference type="EMBL" id="KAJ8974863.1"/>
    </source>
</evidence>
<sequence>MDPKRKPQNSVHFHEQDKQEKDWEDVESDIDGSLNLNQSTNLSKTSSAVKCSGDVHSASSINTSILDDTEEIKSLKEKLSDAEARCKFFENENSRINANLIAERNRNQKLEKKLQFVKDNQEVFMRLKEAYINMKYNEAAGRKMVEIREMSMQTWEGILCRSCLESEDLRRQMEHIRTTYNDSFIISP</sequence>
<dbReference type="EMBL" id="JAPWTJ010000918">
    <property type="protein sequence ID" value="KAJ8974863.1"/>
    <property type="molecule type" value="Genomic_DNA"/>
</dbReference>
<gene>
    <name evidence="3" type="ORF">NQ317_001961</name>
</gene>
<dbReference type="Proteomes" id="UP001162164">
    <property type="component" value="Unassembled WGS sequence"/>
</dbReference>
<comment type="caution">
    <text evidence="3">The sequence shown here is derived from an EMBL/GenBank/DDBJ whole genome shotgun (WGS) entry which is preliminary data.</text>
</comment>
<keyword evidence="4" id="KW-1185">Reference proteome</keyword>